<dbReference type="EMBL" id="LFVZ01000015">
    <property type="protein sequence ID" value="KTW26001.1"/>
    <property type="molecule type" value="Genomic_DNA"/>
</dbReference>
<evidence type="ECO:0000313" key="5">
    <source>
        <dbReference type="Proteomes" id="UP000054454"/>
    </source>
</evidence>
<dbReference type="PROSITE" id="PS50076">
    <property type="entry name" value="DNAJ_2"/>
    <property type="match status" value="1"/>
</dbReference>
<feature type="transmembrane region" description="Helical" evidence="2">
    <location>
        <begin position="190"/>
        <end position="208"/>
    </location>
</feature>
<dbReference type="OrthoDB" id="436519at2759"/>
<dbReference type="GeneID" id="28937985"/>
<evidence type="ECO:0000313" key="4">
    <source>
        <dbReference type="EMBL" id="KTW26001.1"/>
    </source>
</evidence>
<dbReference type="VEuPathDB" id="FungiDB:T552_03273"/>
<keyword evidence="1" id="KW-0143">Chaperone</keyword>
<dbReference type="PANTHER" id="PTHR44360">
    <property type="entry name" value="DNAJ HOMOLOG SUBFAMILY B MEMBER 9"/>
    <property type="match status" value="1"/>
</dbReference>
<evidence type="ECO:0000256" key="2">
    <source>
        <dbReference type="SAM" id="Phobius"/>
    </source>
</evidence>
<dbReference type="InterPro" id="IPR051948">
    <property type="entry name" value="Hsp70_co-chaperone_J-domain"/>
</dbReference>
<feature type="domain" description="J" evidence="3">
    <location>
        <begin position="78"/>
        <end position="142"/>
    </location>
</feature>
<keyword evidence="2" id="KW-0472">Membrane</keyword>
<dbReference type="GO" id="GO:0036503">
    <property type="term" value="P:ERAD pathway"/>
    <property type="evidence" value="ECO:0007669"/>
    <property type="project" value="TreeGrafter"/>
</dbReference>
<dbReference type="RefSeq" id="XP_018224581.1">
    <property type="nucleotide sequence ID" value="XM_018371782.1"/>
</dbReference>
<dbReference type="Proteomes" id="UP000054454">
    <property type="component" value="Unassembled WGS sequence"/>
</dbReference>
<evidence type="ECO:0000256" key="1">
    <source>
        <dbReference type="ARBA" id="ARBA00023186"/>
    </source>
</evidence>
<accession>A0A0W4ZCI7</accession>
<proteinExistence type="predicted"/>
<protein>
    <recommendedName>
        <fullName evidence="3">J domain-containing protein</fullName>
    </recommendedName>
</protein>
<dbReference type="PANTHER" id="PTHR44360:SF1">
    <property type="entry name" value="DNAJ HOMOLOG SUBFAMILY B MEMBER 9"/>
    <property type="match status" value="1"/>
</dbReference>
<dbReference type="AlphaFoldDB" id="A0A0W4ZCI7"/>
<feature type="transmembrane region" description="Helical" evidence="2">
    <location>
        <begin position="7"/>
        <end position="28"/>
    </location>
</feature>
<dbReference type="InterPro" id="IPR001623">
    <property type="entry name" value="DnaJ_domain"/>
</dbReference>
<feature type="transmembrane region" description="Helical" evidence="2">
    <location>
        <begin position="55"/>
        <end position="73"/>
    </location>
</feature>
<dbReference type="GO" id="GO:0051787">
    <property type="term" value="F:misfolded protein binding"/>
    <property type="evidence" value="ECO:0007669"/>
    <property type="project" value="TreeGrafter"/>
</dbReference>
<dbReference type="SMART" id="SM00271">
    <property type="entry name" value="DnaJ"/>
    <property type="match status" value="1"/>
</dbReference>
<dbReference type="Pfam" id="PF00226">
    <property type="entry name" value="DnaJ"/>
    <property type="match status" value="1"/>
</dbReference>
<feature type="transmembrane region" description="Helical" evidence="2">
    <location>
        <begin position="166"/>
        <end position="184"/>
    </location>
</feature>
<keyword evidence="2" id="KW-1133">Transmembrane helix</keyword>
<organism evidence="4 5">
    <name type="scientific">Pneumocystis carinii (strain B80)</name>
    <name type="common">Rat pneumocystis pneumonia agent</name>
    <name type="synonym">Pneumocystis carinii f. sp. carinii</name>
    <dbReference type="NCBI Taxonomy" id="1408658"/>
    <lineage>
        <taxon>Eukaryota</taxon>
        <taxon>Fungi</taxon>
        <taxon>Dikarya</taxon>
        <taxon>Ascomycota</taxon>
        <taxon>Taphrinomycotina</taxon>
        <taxon>Pneumocystomycetes</taxon>
        <taxon>Pneumocystaceae</taxon>
        <taxon>Pneumocystis</taxon>
    </lineage>
</organism>
<dbReference type="CDD" id="cd06257">
    <property type="entry name" value="DnaJ"/>
    <property type="match status" value="1"/>
</dbReference>
<reference evidence="5" key="1">
    <citation type="journal article" date="2016" name="Nat. Commun.">
        <title>Genome analysis of three Pneumocystis species reveals adaptation mechanisms to life exclusively in mammalian hosts.</title>
        <authorList>
            <person name="Ma L."/>
            <person name="Chen Z."/>
            <person name="Huang D.W."/>
            <person name="Kutty G."/>
            <person name="Ishihara M."/>
            <person name="Wang H."/>
            <person name="Abouelleil A."/>
            <person name="Bishop L."/>
            <person name="Davey E."/>
            <person name="Deng R."/>
            <person name="Deng X."/>
            <person name="Fan L."/>
            <person name="Fantoni G."/>
            <person name="Fitzgerald M."/>
            <person name="Gogineni E."/>
            <person name="Goldberg J.M."/>
            <person name="Handley G."/>
            <person name="Hu X."/>
            <person name="Huber C."/>
            <person name="Jiao X."/>
            <person name="Jones K."/>
            <person name="Levin J.Z."/>
            <person name="Liu Y."/>
            <person name="Macdonald P."/>
            <person name="Melnikov A."/>
            <person name="Raley C."/>
            <person name="Sassi M."/>
            <person name="Sherman B.T."/>
            <person name="Song X."/>
            <person name="Sykes S."/>
            <person name="Tran B."/>
            <person name="Walsh L."/>
            <person name="Xia Y."/>
            <person name="Yang J."/>
            <person name="Young S."/>
            <person name="Zeng Q."/>
            <person name="Zheng X."/>
            <person name="Stephens R."/>
            <person name="Nusbaum C."/>
            <person name="Birren B.W."/>
            <person name="Azadi P."/>
            <person name="Lempicki R.A."/>
            <person name="Cuomo C.A."/>
            <person name="Kovacs J.A."/>
        </authorList>
    </citation>
    <scope>NUCLEOTIDE SEQUENCE [LARGE SCALE GENOMIC DNA]</scope>
    <source>
        <strain evidence="5">B80</strain>
    </source>
</reference>
<keyword evidence="5" id="KW-1185">Reference proteome</keyword>
<dbReference type="InterPro" id="IPR036869">
    <property type="entry name" value="J_dom_sf"/>
</dbReference>
<gene>
    <name evidence="4" type="ORF">T552_03273</name>
</gene>
<evidence type="ECO:0000259" key="3">
    <source>
        <dbReference type="PROSITE" id="PS50076"/>
    </source>
</evidence>
<dbReference type="Gene3D" id="1.10.287.110">
    <property type="entry name" value="DnaJ domain"/>
    <property type="match status" value="1"/>
</dbReference>
<keyword evidence="2" id="KW-0812">Transmembrane</keyword>
<name>A0A0W4ZCI7_PNEC8</name>
<dbReference type="SUPFAM" id="SSF46565">
    <property type="entry name" value="Chaperone J-domain"/>
    <property type="match status" value="1"/>
</dbReference>
<dbReference type="GO" id="GO:0005783">
    <property type="term" value="C:endoplasmic reticulum"/>
    <property type="evidence" value="ECO:0007669"/>
    <property type="project" value="TreeGrafter"/>
</dbReference>
<comment type="caution">
    <text evidence="4">The sequence shown here is derived from an EMBL/GenBank/DDBJ whole genome shotgun (WGS) entry which is preliminary data.</text>
</comment>
<sequence>MKLISGVILWIFWCLFSGKLVGILQGLYYKMCQRIGRIDRLPVNSVDFERDRKKISVSLIMLYFMFILCKFYVKTSENFYEILRISPYIVNKRELRRRFHKMTLKVHPDKINNGDSREFMTLRFAYNVLSNERHRFVYERLGSSMIEWSETVSLYDVIFESVKSTLQFYGGITIVFLVSNFIGIKPLKRFWHFYIIGLWFTLEILSIIRSRPIFPLNFIFPGKLPFEFLTTVHDLLRIFLLAWSDIEFILFPHENVIDVSEASKQIFSLSSILLNESNHLVKMEYSSYGNKSTTKNRIKERIKEVVLENRINLELN</sequence>
<dbReference type="GO" id="GO:0051087">
    <property type="term" value="F:protein-folding chaperone binding"/>
    <property type="evidence" value="ECO:0007669"/>
    <property type="project" value="TreeGrafter"/>
</dbReference>